<keyword evidence="12" id="KW-1185">Reference proteome</keyword>
<feature type="transmembrane region" description="Helical" evidence="9">
    <location>
        <begin position="54"/>
        <end position="73"/>
    </location>
</feature>
<accession>A0ABR2L0Y9</accession>
<feature type="compositionally biased region" description="Basic and acidic residues" evidence="8">
    <location>
        <begin position="17"/>
        <end position="33"/>
    </location>
</feature>
<dbReference type="PANTHER" id="PTHR22950:SF458">
    <property type="entry name" value="SODIUM-COUPLED NEUTRAL AMINO ACID TRANSPORTER 11-RELATED"/>
    <property type="match status" value="1"/>
</dbReference>
<feature type="domain" description="Amino acid transporter transmembrane" evidence="10">
    <location>
        <begin position="56"/>
        <end position="441"/>
    </location>
</feature>
<evidence type="ECO:0000256" key="2">
    <source>
        <dbReference type="ARBA" id="ARBA00008066"/>
    </source>
</evidence>
<gene>
    <name evidence="11" type="ORF">M9Y10_014963</name>
</gene>
<feature type="transmembrane region" description="Helical" evidence="9">
    <location>
        <begin position="242"/>
        <end position="266"/>
    </location>
</feature>
<feature type="transmembrane region" description="Helical" evidence="9">
    <location>
        <begin position="420"/>
        <end position="442"/>
    </location>
</feature>
<protein>
    <recommendedName>
        <fullName evidence="10">Amino acid transporter transmembrane domain-containing protein</fullName>
    </recommendedName>
</protein>
<name>A0ABR2L0Y9_9EUKA</name>
<feature type="transmembrane region" description="Helical" evidence="9">
    <location>
        <begin position="120"/>
        <end position="140"/>
    </location>
</feature>
<feature type="transmembrane region" description="Helical" evidence="9">
    <location>
        <begin position="360"/>
        <end position="380"/>
    </location>
</feature>
<dbReference type="PANTHER" id="PTHR22950">
    <property type="entry name" value="AMINO ACID TRANSPORTER"/>
    <property type="match status" value="1"/>
</dbReference>
<sequence length="455" mass="49770">MSDPNEQTQFQEIDESSDSKVDDSIGDGSHQEDTYTLDPSEPETKKTDSEFKEIGFCANLFNLLNCMLGAGILSIPSTFNDSGIVISFIIMTAVAIITHYATVITLTLQHKTGSNGFDDLAMMILGKIGSWSLSIMIIVFNIGANLAYLVLGVDFITLWFGFGNIDVSSSIYRAIITLIYGLTLPIALSIPKSLNFLSGISTLAVFFIFFYILAIFIKFGIHVHDGLPVGKDLLIAKADIKLFSSISVYATAFSLPVCILPLIWQYTPNLKKRNFSSFLSLTLVFIISAVPSVFAYLIFGPDCKGNILKNFGDKDILMTIARVGFFVIVTVSYPITHPAIICSFSALIFKENNASVLVGWRRWLCLALSNLIPLIIAMFLPEMKPALEVAGALGGCLGNFFLPGVMWVKYSDQKNTHYSNILSILLAAFGIISAIISTYIAVESAIDAFKTVSFS</sequence>
<comment type="similarity">
    <text evidence="2">Belongs to the amino acid/polyamine transporter 2 family.</text>
</comment>
<dbReference type="Pfam" id="PF01490">
    <property type="entry name" value="Aa_trans"/>
    <property type="match status" value="1"/>
</dbReference>
<evidence type="ECO:0000256" key="3">
    <source>
        <dbReference type="ARBA" id="ARBA00022448"/>
    </source>
</evidence>
<feature type="transmembrane region" description="Helical" evidence="9">
    <location>
        <begin position="387"/>
        <end position="408"/>
    </location>
</feature>
<evidence type="ECO:0000313" key="11">
    <source>
        <dbReference type="EMBL" id="KAK8897030.1"/>
    </source>
</evidence>
<feature type="transmembrane region" description="Helical" evidence="9">
    <location>
        <begin position="85"/>
        <end position="108"/>
    </location>
</feature>
<evidence type="ECO:0000256" key="8">
    <source>
        <dbReference type="SAM" id="MobiDB-lite"/>
    </source>
</evidence>
<comment type="subcellular location">
    <subcellularLocation>
        <location evidence="1">Membrane</location>
        <topology evidence="1">Multi-pass membrane protein</topology>
    </subcellularLocation>
</comment>
<comment type="caution">
    <text evidence="11">The sequence shown here is derived from an EMBL/GenBank/DDBJ whole genome shotgun (WGS) entry which is preliminary data.</text>
</comment>
<reference evidence="11 12" key="1">
    <citation type="submission" date="2024-04" db="EMBL/GenBank/DDBJ databases">
        <title>Tritrichomonas musculus Genome.</title>
        <authorList>
            <person name="Alves-Ferreira E."/>
            <person name="Grigg M."/>
            <person name="Lorenzi H."/>
            <person name="Galac M."/>
        </authorList>
    </citation>
    <scope>NUCLEOTIDE SEQUENCE [LARGE SCALE GENOMIC DNA]</scope>
    <source>
        <strain evidence="11 12">EAF2021</strain>
    </source>
</reference>
<keyword evidence="5" id="KW-0029">Amino-acid transport</keyword>
<evidence type="ECO:0000256" key="6">
    <source>
        <dbReference type="ARBA" id="ARBA00022989"/>
    </source>
</evidence>
<feature type="transmembrane region" description="Helical" evidence="9">
    <location>
        <begin position="278"/>
        <end position="299"/>
    </location>
</feature>
<dbReference type="EMBL" id="JAPFFF010000002">
    <property type="protein sequence ID" value="KAK8897030.1"/>
    <property type="molecule type" value="Genomic_DNA"/>
</dbReference>
<evidence type="ECO:0000256" key="5">
    <source>
        <dbReference type="ARBA" id="ARBA00022970"/>
    </source>
</evidence>
<feature type="transmembrane region" description="Helical" evidence="9">
    <location>
        <begin position="320"/>
        <end position="348"/>
    </location>
</feature>
<proteinExistence type="inferred from homology"/>
<evidence type="ECO:0000259" key="10">
    <source>
        <dbReference type="Pfam" id="PF01490"/>
    </source>
</evidence>
<keyword evidence="4 9" id="KW-0812">Transmembrane</keyword>
<keyword evidence="6 9" id="KW-1133">Transmembrane helix</keyword>
<evidence type="ECO:0000256" key="9">
    <source>
        <dbReference type="SAM" id="Phobius"/>
    </source>
</evidence>
<keyword evidence="3" id="KW-0813">Transport</keyword>
<feature type="compositionally biased region" description="Polar residues" evidence="8">
    <location>
        <begin position="1"/>
        <end position="11"/>
    </location>
</feature>
<evidence type="ECO:0000256" key="1">
    <source>
        <dbReference type="ARBA" id="ARBA00004141"/>
    </source>
</evidence>
<keyword evidence="7 9" id="KW-0472">Membrane</keyword>
<evidence type="ECO:0000313" key="12">
    <source>
        <dbReference type="Proteomes" id="UP001470230"/>
    </source>
</evidence>
<feature type="transmembrane region" description="Helical" evidence="9">
    <location>
        <begin position="171"/>
        <end position="190"/>
    </location>
</feature>
<dbReference type="Proteomes" id="UP001470230">
    <property type="component" value="Unassembled WGS sequence"/>
</dbReference>
<evidence type="ECO:0000256" key="7">
    <source>
        <dbReference type="ARBA" id="ARBA00023136"/>
    </source>
</evidence>
<feature type="region of interest" description="Disordered" evidence="8">
    <location>
        <begin position="1"/>
        <end position="46"/>
    </location>
</feature>
<dbReference type="InterPro" id="IPR013057">
    <property type="entry name" value="AA_transpt_TM"/>
</dbReference>
<evidence type="ECO:0000256" key="4">
    <source>
        <dbReference type="ARBA" id="ARBA00022692"/>
    </source>
</evidence>
<feature type="transmembrane region" description="Helical" evidence="9">
    <location>
        <begin position="196"/>
        <end position="221"/>
    </location>
</feature>
<organism evidence="11 12">
    <name type="scientific">Tritrichomonas musculus</name>
    <dbReference type="NCBI Taxonomy" id="1915356"/>
    <lineage>
        <taxon>Eukaryota</taxon>
        <taxon>Metamonada</taxon>
        <taxon>Parabasalia</taxon>
        <taxon>Tritrichomonadida</taxon>
        <taxon>Tritrichomonadidae</taxon>
        <taxon>Tritrichomonas</taxon>
    </lineage>
</organism>